<reference evidence="3" key="1">
    <citation type="submission" date="2022-06" db="EMBL/GenBank/DDBJ databases">
        <authorList>
            <person name="Berger JAMES D."/>
            <person name="Berger JAMES D."/>
        </authorList>
    </citation>
    <scope>NUCLEOTIDE SEQUENCE [LARGE SCALE GENOMIC DNA]</scope>
</reference>
<dbReference type="AlphaFoldDB" id="A0AA85J2Z1"/>
<organism evidence="3 4">
    <name type="scientific">Trichobilharzia regenti</name>
    <name type="common">Nasal bird schistosome</name>
    <dbReference type="NCBI Taxonomy" id="157069"/>
    <lineage>
        <taxon>Eukaryota</taxon>
        <taxon>Metazoa</taxon>
        <taxon>Spiralia</taxon>
        <taxon>Lophotrochozoa</taxon>
        <taxon>Platyhelminthes</taxon>
        <taxon>Trematoda</taxon>
        <taxon>Digenea</taxon>
        <taxon>Strigeidida</taxon>
        <taxon>Schistosomatoidea</taxon>
        <taxon>Schistosomatidae</taxon>
        <taxon>Trichobilharzia</taxon>
    </lineage>
</organism>
<dbReference type="InterPro" id="IPR036915">
    <property type="entry name" value="Cyclin-like_sf"/>
</dbReference>
<keyword evidence="3" id="KW-1185">Reference proteome</keyword>
<dbReference type="Gene3D" id="1.10.472.10">
    <property type="entry name" value="Cyclin-like"/>
    <property type="match status" value="1"/>
</dbReference>
<accession>A0AA85J2Z1</accession>
<dbReference type="GO" id="GO:0006357">
    <property type="term" value="P:regulation of transcription by RNA polymerase II"/>
    <property type="evidence" value="ECO:0007669"/>
    <property type="project" value="InterPro"/>
</dbReference>
<feature type="transmembrane region" description="Helical" evidence="1">
    <location>
        <begin position="31"/>
        <end position="52"/>
    </location>
</feature>
<name>A0AA85J2Z1_TRIRE</name>
<dbReference type="GO" id="GO:0035189">
    <property type="term" value="C:Rb-E2F complex"/>
    <property type="evidence" value="ECO:0007669"/>
    <property type="project" value="TreeGrafter"/>
</dbReference>
<reference evidence="4" key="2">
    <citation type="submission" date="2023-11" db="UniProtKB">
        <authorList>
            <consortium name="WormBaseParasite"/>
        </authorList>
    </citation>
    <scope>IDENTIFICATION</scope>
</reference>
<dbReference type="InterPro" id="IPR002719">
    <property type="entry name" value="RB_B"/>
</dbReference>
<keyword evidence="1" id="KW-0812">Transmembrane</keyword>
<dbReference type="SUPFAM" id="SSF47954">
    <property type="entry name" value="Cyclin-like"/>
    <property type="match status" value="1"/>
</dbReference>
<dbReference type="GO" id="GO:2000134">
    <property type="term" value="P:negative regulation of G1/S transition of mitotic cell cycle"/>
    <property type="evidence" value="ECO:0007669"/>
    <property type="project" value="TreeGrafter"/>
</dbReference>
<dbReference type="PANTHER" id="PTHR13742">
    <property type="entry name" value="RETINOBLASTOMA-ASSOCIATED PROTEIN RB -RELATED"/>
    <property type="match status" value="1"/>
</dbReference>
<protein>
    <recommendedName>
        <fullName evidence="2">Retinoblastoma-associated protein B-box domain-containing protein</fullName>
    </recommendedName>
</protein>
<dbReference type="Proteomes" id="UP000050795">
    <property type="component" value="Unassembled WGS sequence"/>
</dbReference>
<dbReference type="GO" id="GO:0048667">
    <property type="term" value="P:cell morphogenesis involved in neuron differentiation"/>
    <property type="evidence" value="ECO:0007669"/>
    <property type="project" value="TreeGrafter"/>
</dbReference>
<proteinExistence type="predicted"/>
<keyword evidence="1" id="KW-1133">Transmembrane helix</keyword>
<evidence type="ECO:0000313" key="4">
    <source>
        <dbReference type="WBParaSite" id="TREG1_125450.1"/>
    </source>
</evidence>
<sequence>MTPNVNPLSADNDDEQLPVNQLECHQPHRDASVFSFVFFFFIIWLCFSSFLISHGSNNFYTRNSVVSTDQKVITPNLMSNKALKLSPTTSETKQPRITGIISTIPISQQQQQQRKTSTIHRLLSSGVEDESAQAAAQLLASGATDNTSDNNLDPGLLGTATDINQDTTSVDIKHIPEQLVDDYIVNNATISITTTTNTTDSTHSTTSIPWSLSSASGAGGVGGGGSTTNLPNYFPTRHDSIAIFFRQLYQVASLRLRDLCERLNLTRELMAKIWTCVEQVIVHETELLRDRCLDQIIMCCLYGICKIVLYRPLTFVDIVHVSDY</sequence>
<evidence type="ECO:0000313" key="3">
    <source>
        <dbReference type="Proteomes" id="UP000050795"/>
    </source>
</evidence>
<feature type="domain" description="Retinoblastoma-associated protein B-box" evidence="2">
    <location>
        <begin position="240"/>
        <end position="320"/>
    </location>
</feature>
<evidence type="ECO:0000256" key="1">
    <source>
        <dbReference type="SAM" id="Phobius"/>
    </source>
</evidence>
<dbReference type="PANTHER" id="PTHR13742:SF36">
    <property type="entry name" value="RETINOBLASTOMA-ASSOCIATED PROTEIN"/>
    <property type="match status" value="1"/>
</dbReference>
<keyword evidence="1" id="KW-0472">Membrane</keyword>
<dbReference type="WBParaSite" id="TREG1_125450.1">
    <property type="protein sequence ID" value="TREG1_125450.1"/>
    <property type="gene ID" value="TREG1_125450"/>
</dbReference>
<dbReference type="GO" id="GO:0031175">
    <property type="term" value="P:neuron projection development"/>
    <property type="evidence" value="ECO:0007669"/>
    <property type="project" value="TreeGrafter"/>
</dbReference>
<evidence type="ECO:0000259" key="2">
    <source>
        <dbReference type="Pfam" id="PF01857"/>
    </source>
</evidence>
<dbReference type="GO" id="GO:0000785">
    <property type="term" value="C:chromatin"/>
    <property type="evidence" value="ECO:0007669"/>
    <property type="project" value="TreeGrafter"/>
</dbReference>
<dbReference type="InterPro" id="IPR028309">
    <property type="entry name" value="RB_fam"/>
</dbReference>
<dbReference type="GO" id="GO:0000977">
    <property type="term" value="F:RNA polymerase II transcription regulatory region sequence-specific DNA binding"/>
    <property type="evidence" value="ECO:0007669"/>
    <property type="project" value="TreeGrafter"/>
</dbReference>
<dbReference type="Pfam" id="PF01857">
    <property type="entry name" value="RB_B"/>
    <property type="match status" value="1"/>
</dbReference>